<evidence type="ECO:0000313" key="2">
    <source>
        <dbReference type="EMBL" id="PQQ65407.1"/>
    </source>
</evidence>
<protein>
    <submittedName>
        <fullName evidence="2">Uncharacterized protein</fullName>
    </submittedName>
</protein>
<comment type="caution">
    <text evidence="2">The sequence shown here is derived from an EMBL/GenBank/DDBJ whole genome shotgun (WGS) entry which is preliminary data.</text>
</comment>
<accession>A0A2S8R6J1</accession>
<evidence type="ECO:0000256" key="1">
    <source>
        <dbReference type="SAM" id="Phobius"/>
    </source>
</evidence>
<feature type="transmembrane region" description="Helical" evidence="1">
    <location>
        <begin position="32"/>
        <end position="52"/>
    </location>
</feature>
<dbReference type="EMBL" id="NEMB01000003">
    <property type="protein sequence ID" value="PQQ65407.1"/>
    <property type="molecule type" value="Genomic_DNA"/>
</dbReference>
<gene>
    <name evidence="2" type="ORF">B9R14_00540</name>
</gene>
<sequence length="61" mass="7270">MDKNIILYFKLKCLFFCNCDDSIPKISSETKFVSLVFAIYIYLLYHILTFTVKTTQKRPRP</sequence>
<keyword evidence="1" id="KW-0472">Membrane</keyword>
<name>A0A2S8R6J1_9FIRM</name>
<proteinExistence type="predicted"/>
<keyword evidence="1" id="KW-1133">Transmembrane helix</keyword>
<evidence type="ECO:0000313" key="3">
    <source>
        <dbReference type="Proteomes" id="UP000239720"/>
    </source>
</evidence>
<reference evidence="2 3" key="1">
    <citation type="journal article" date="2018" name="Syst. Appl. Microbiol.">
        <title>Characterization and high-quality draft genome sequence of Herbivorax saccincola A7, an anaerobic, alkaliphilic, thermophilic, cellulolytic, and xylanolytic bacterium.</title>
        <authorList>
            <person name="Aikawa S."/>
            <person name="Baramee S."/>
            <person name="Sermsathanaswadi J."/>
            <person name="Thianheng P."/>
            <person name="Tachaapaikoon C."/>
            <person name="Shikata A."/>
            <person name="Waeonukul R."/>
            <person name="Pason P."/>
            <person name="Ratanakhanokchai K."/>
            <person name="Kosugi A."/>
        </authorList>
    </citation>
    <scope>NUCLEOTIDE SEQUENCE [LARGE SCALE GENOMIC DNA]</scope>
    <source>
        <strain evidence="2 3">A7</strain>
    </source>
</reference>
<dbReference type="Proteomes" id="UP000239720">
    <property type="component" value="Unassembled WGS sequence"/>
</dbReference>
<dbReference type="AlphaFoldDB" id="A0A2S8R6J1"/>
<keyword evidence="1" id="KW-0812">Transmembrane</keyword>
<organism evidence="2 3">
    <name type="scientific">Acetivibrio saccincola</name>
    <dbReference type="NCBI Taxonomy" id="1677857"/>
    <lineage>
        <taxon>Bacteria</taxon>
        <taxon>Bacillati</taxon>
        <taxon>Bacillota</taxon>
        <taxon>Clostridia</taxon>
        <taxon>Eubacteriales</taxon>
        <taxon>Oscillospiraceae</taxon>
        <taxon>Acetivibrio</taxon>
    </lineage>
</organism>